<organism evidence="1 2">
    <name type="scientific">Ovis ammon polii x Ovis aries</name>
    <dbReference type="NCBI Taxonomy" id="2918886"/>
    <lineage>
        <taxon>Eukaryota</taxon>
        <taxon>Metazoa</taxon>
        <taxon>Chordata</taxon>
        <taxon>Craniata</taxon>
        <taxon>Vertebrata</taxon>
        <taxon>Euteleostomi</taxon>
        <taxon>Mammalia</taxon>
        <taxon>Eutheria</taxon>
        <taxon>Laurasiatheria</taxon>
        <taxon>Artiodactyla</taxon>
        <taxon>Ruminantia</taxon>
        <taxon>Pecora</taxon>
        <taxon>Bovidae</taxon>
        <taxon>Caprinae</taxon>
        <taxon>Ovis</taxon>
    </lineage>
</organism>
<dbReference type="Proteomes" id="UP001057279">
    <property type="component" value="Linkage Group LG19"/>
</dbReference>
<keyword evidence="2" id="KW-1185">Reference proteome</keyword>
<accession>A0ACB9UC31</accession>
<protein>
    <submittedName>
        <fullName evidence="1">Uncharacterized protein</fullName>
    </submittedName>
</protein>
<gene>
    <name evidence="1" type="ORF">MJG53_015903</name>
</gene>
<sequence>MNSHSYRTAGRPHRASVDGALQLFLLWFEGDKVFMLLTISSAVLRVNTVSSSGGRDFLRRERRAWVQPLVRALRSHKLHGIARGKNEEAFLIVLTGKCAGTAYSHKTLNLCFARHICKEAGYSVYSIQHLVKYKSCVLIIMQPLASCIIITNLENDIEPLRQVDEMARGKALECGWKEAHQNSPEELSNTHHDENLLLIASLTPTLLYPSPEGSPLINLDGSDTYQLGGALAGHYWDLLLIVLWIFVTVSKGLSLLISFEGNYIPAVATYSSFNFNTTEVSDDPDDDPDINSETGHNSRSSERAFLISSLVPEEWA</sequence>
<evidence type="ECO:0000313" key="2">
    <source>
        <dbReference type="Proteomes" id="UP001057279"/>
    </source>
</evidence>
<dbReference type="EMBL" id="CM043044">
    <property type="protein sequence ID" value="KAI4564891.1"/>
    <property type="molecule type" value="Genomic_DNA"/>
</dbReference>
<evidence type="ECO:0000313" key="1">
    <source>
        <dbReference type="EMBL" id="KAI4564891.1"/>
    </source>
</evidence>
<name>A0ACB9UC31_9CETA</name>
<comment type="caution">
    <text evidence="1">The sequence shown here is derived from an EMBL/GenBank/DDBJ whole genome shotgun (WGS) entry which is preliminary data.</text>
</comment>
<proteinExistence type="predicted"/>
<reference evidence="1" key="1">
    <citation type="submission" date="2022-03" db="EMBL/GenBank/DDBJ databases">
        <title>Genomic analyses of argali, domestic sheep and their hybrids provide insights into chromosomal evolution, heterosis and genetic basis of agronomic traits.</title>
        <authorList>
            <person name="Li M."/>
        </authorList>
    </citation>
    <scope>NUCLEOTIDE SEQUENCE</scope>
    <source>
        <strain evidence="1">F1 hybrid</strain>
    </source>
</reference>